<sequence>MGPYHLMGIDPSSGAAHMILDKAHLAHLGLGTLGFTYKSCGNPTAALPPQPYLHAAAATLPPCCRGLNPTAVLPRPQPYHHVTAAATLPPCCRVRIPTSTLPPQPCLHTVAATLPPHRRRHHATVVSSPSFAPIFDPYFTSLLHRRRYPHRIAIYLKVH</sequence>
<proteinExistence type="predicted"/>
<accession>A0A8J5R6G0</accession>
<protein>
    <submittedName>
        <fullName evidence="1">Uncharacterized protein</fullName>
    </submittedName>
</protein>
<dbReference type="EMBL" id="JAAALK010000290">
    <property type="protein sequence ID" value="KAG8047261.1"/>
    <property type="molecule type" value="Genomic_DNA"/>
</dbReference>
<gene>
    <name evidence="1" type="ORF">GUJ93_ZPchr0008g12892</name>
</gene>
<name>A0A8J5R6G0_ZIZPA</name>
<evidence type="ECO:0000313" key="1">
    <source>
        <dbReference type="EMBL" id="KAG8047261.1"/>
    </source>
</evidence>
<comment type="caution">
    <text evidence="1">The sequence shown here is derived from an EMBL/GenBank/DDBJ whole genome shotgun (WGS) entry which is preliminary data.</text>
</comment>
<evidence type="ECO:0000313" key="2">
    <source>
        <dbReference type="Proteomes" id="UP000729402"/>
    </source>
</evidence>
<keyword evidence="2" id="KW-1185">Reference proteome</keyword>
<dbReference type="Proteomes" id="UP000729402">
    <property type="component" value="Unassembled WGS sequence"/>
</dbReference>
<reference evidence="1" key="2">
    <citation type="submission" date="2021-02" db="EMBL/GenBank/DDBJ databases">
        <authorList>
            <person name="Kimball J.A."/>
            <person name="Haas M.W."/>
            <person name="Macchietto M."/>
            <person name="Kono T."/>
            <person name="Duquette J."/>
            <person name="Shao M."/>
        </authorList>
    </citation>
    <scope>NUCLEOTIDE SEQUENCE</scope>
    <source>
        <tissue evidence="1">Fresh leaf tissue</tissue>
    </source>
</reference>
<organism evidence="1 2">
    <name type="scientific">Zizania palustris</name>
    <name type="common">Northern wild rice</name>
    <dbReference type="NCBI Taxonomy" id="103762"/>
    <lineage>
        <taxon>Eukaryota</taxon>
        <taxon>Viridiplantae</taxon>
        <taxon>Streptophyta</taxon>
        <taxon>Embryophyta</taxon>
        <taxon>Tracheophyta</taxon>
        <taxon>Spermatophyta</taxon>
        <taxon>Magnoliopsida</taxon>
        <taxon>Liliopsida</taxon>
        <taxon>Poales</taxon>
        <taxon>Poaceae</taxon>
        <taxon>BOP clade</taxon>
        <taxon>Oryzoideae</taxon>
        <taxon>Oryzeae</taxon>
        <taxon>Zizaniinae</taxon>
        <taxon>Zizania</taxon>
    </lineage>
</organism>
<reference evidence="1" key="1">
    <citation type="journal article" date="2021" name="bioRxiv">
        <title>Whole Genome Assembly and Annotation of Northern Wild Rice, Zizania palustris L., Supports a Whole Genome Duplication in the Zizania Genus.</title>
        <authorList>
            <person name="Haas M."/>
            <person name="Kono T."/>
            <person name="Macchietto M."/>
            <person name="Millas R."/>
            <person name="McGilp L."/>
            <person name="Shao M."/>
            <person name="Duquette J."/>
            <person name="Hirsch C.N."/>
            <person name="Kimball J."/>
        </authorList>
    </citation>
    <scope>NUCLEOTIDE SEQUENCE</scope>
    <source>
        <tissue evidence="1">Fresh leaf tissue</tissue>
    </source>
</reference>
<dbReference type="AlphaFoldDB" id="A0A8J5R6G0"/>